<sequence>MPFSFSFSLHVPGLINPFSSFSSSVAPRSEAMVSPVADTSESVPSYRRRPSPSPASSIAQLPPLSKKRGWAPASAEASEPTTMTASTSGYLDTPAKYREMAAQQQQQQDDADNEDTVIVDLPPAKRRRGLAGSVISTAFSAALIGTAVGLTVYRLWRDRGNLKEIEQPPPPPYQEDWVDARAQIQEVPAPKSTPVSPRGRRSRPTSVARRPAVGRHRRTHTRTHGVSSHENSPFFSAQSRFELAPSAEVNGQGGEVEDQMDWIGGKLAQLIEEGKRALGKEVVVKCDAPEDEVDDGDSGWVEEDDGSIPVPGPSKPFHRSRPNNIHVSRSPAYSGYNSVPSTSPPVAKRFRSPIMDSPYDSPQNRGYGGWSSASVPTTPMPTPYARCASVESDAHTYQSLSLNGSPKETENDWQSQQIRESMEKARAALLQRRAGTLGAYSPG</sequence>
<protein>
    <submittedName>
        <fullName evidence="2">Uncharacterized protein</fullName>
    </submittedName>
</protein>
<feature type="compositionally biased region" description="Low complexity" evidence="1">
    <location>
        <begin position="54"/>
        <end position="64"/>
    </location>
</feature>
<dbReference type="Proteomes" id="UP000294933">
    <property type="component" value="Unassembled WGS sequence"/>
</dbReference>
<evidence type="ECO:0000313" key="3">
    <source>
        <dbReference type="Proteomes" id="UP000294933"/>
    </source>
</evidence>
<feature type="region of interest" description="Disordered" evidence="1">
    <location>
        <begin position="186"/>
        <end position="232"/>
    </location>
</feature>
<gene>
    <name evidence="2" type="ORF">BD410DRAFT_787029</name>
</gene>
<name>A0A4Y7Q7X4_9AGAM</name>
<dbReference type="AlphaFoldDB" id="A0A4Y7Q7X4"/>
<feature type="region of interest" description="Disordered" evidence="1">
    <location>
        <begin position="27"/>
        <end position="89"/>
    </location>
</feature>
<keyword evidence="3" id="KW-1185">Reference proteome</keyword>
<feature type="compositionally biased region" description="Polar residues" evidence="1">
    <location>
        <begin position="79"/>
        <end position="89"/>
    </location>
</feature>
<proteinExistence type="predicted"/>
<feature type="compositionally biased region" description="Basic residues" evidence="1">
    <location>
        <begin position="212"/>
        <end position="223"/>
    </location>
</feature>
<accession>A0A4Y7Q7X4</accession>
<dbReference type="STRING" id="50990.A0A4Y7Q7X4"/>
<dbReference type="EMBL" id="ML170169">
    <property type="protein sequence ID" value="TDL23753.1"/>
    <property type="molecule type" value="Genomic_DNA"/>
</dbReference>
<reference evidence="2 3" key="1">
    <citation type="submission" date="2018-06" db="EMBL/GenBank/DDBJ databases">
        <title>A transcriptomic atlas of mushroom development highlights an independent origin of complex multicellularity.</title>
        <authorList>
            <consortium name="DOE Joint Genome Institute"/>
            <person name="Krizsan K."/>
            <person name="Almasi E."/>
            <person name="Merenyi Z."/>
            <person name="Sahu N."/>
            <person name="Viragh M."/>
            <person name="Koszo T."/>
            <person name="Mondo S."/>
            <person name="Kiss B."/>
            <person name="Balint B."/>
            <person name="Kues U."/>
            <person name="Barry K."/>
            <person name="Hegedus J.C."/>
            <person name="Henrissat B."/>
            <person name="Johnson J."/>
            <person name="Lipzen A."/>
            <person name="Ohm R."/>
            <person name="Nagy I."/>
            <person name="Pangilinan J."/>
            <person name="Yan J."/>
            <person name="Xiong Y."/>
            <person name="Grigoriev I.V."/>
            <person name="Hibbett D.S."/>
            <person name="Nagy L.G."/>
        </authorList>
    </citation>
    <scope>NUCLEOTIDE SEQUENCE [LARGE SCALE GENOMIC DNA]</scope>
    <source>
        <strain evidence="2 3">SZMC22713</strain>
    </source>
</reference>
<feature type="region of interest" description="Disordered" evidence="1">
    <location>
        <begin position="288"/>
        <end position="378"/>
    </location>
</feature>
<organism evidence="2 3">
    <name type="scientific">Rickenella mellea</name>
    <dbReference type="NCBI Taxonomy" id="50990"/>
    <lineage>
        <taxon>Eukaryota</taxon>
        <taxon>Fungi</taxon>
        <taxon>Dikarya</taxon>
        <taxon>Basidiomycota</taxon>
        <taxon>Agaricomycotina</taxon>
        <taxon>Agaricomycetes</taxon>
        <taxon>Hymenochaetales</taxon>
        <taxon>Rickenellaceae</taxon>
        <taxon>Rickenella</taxon>
    </lineage>
</organism>
<evidence type="ECO:0000313" key="2">
    <source>
        <dbReference type="EMBL" id="TDL23753.1"/>
    </source>
</evidence>
<evidence type="ECO:0000256" key="1">
    <source>
        <dbReference type="SAM" id="MobiDB-lite"/>
    </source>
</evidence>
<feature type="compositionally biased region" description="Acidic residues" evidence="1">
    <location>
        <begin position="289"/>
        <end position="306"/>
    </location>
</feature>
<dbReference type="OrthoDB" id="2507743at2759"/>
<dbReference type="VEuPathDB" id="FungiDB:BD410DRAFT_787029"/>